<feature type="region of interest" description="Disordered" evidence="1">
    <location>
        <begin position="39"/>
        <end position="58"/>
    </location>
</feature>
<protein>
    <submittedName>
        <fullName evidence="2">Uncharacterized protein</fullName>
    </submittedName>
</protein>
<reference evidence="2" key="2">
    <citation type="submission" date="2023-05" db="EMBL/GenBank/DDBJ databases">
        <authorList>
            <consortium name="Lawrence Berkeley National Laboratory"/>
            <person name="Steindorff A."/>
            <person name="Hensen N."/>
            <person name="Bonometti L."/>
            <person name="Westerberg I."/>
            <person name="Brannstrom I.O."/>
            <person name="Guillou S."/>
            <person name="Cros-Aarteil S."/>
            <person name="Calhoun S."/>
            <person name="Haridas S."/>
            <person name="Kuo A."/>
            <person name="Mondo S."/>
            <person name="Pangilinan J."/>
            <person name="Riley R."/>
            <person name="Labutti K."/>
            <person name="Andreopoulos B."/>
            <person name="Lipzen A."/>
            <person name="Chen C."/>
            <person name="Yanf M."/>
            <person name="Daum C."/>
            <person name="Ng V."/>
            <person name="Clum A."/>
            <person name="Ohm R."/>
            <person name="Martin F."/>
            <person name="Silar P."/>
            <person name="Natvig D."/>
            <person name="Lalanne C."/>
            <person name="Gautier V."/>
            <person name="Ament-Velasquez S.L."/>
            <person name="Kruys A."/>
            <person name="Hutchinson M.I."/>
            <person name="Powell A.J."/>
            <person name="Barry K."/>
            <person name="Miller A.N."/>
            <person name="Grigoriev I.V."/>
            <person name="Debuchy R."/>
            <person name="Gladieux P."/>
            <person name="Thoren M.H."/>
            <person name="Johannesson H."/>
        </authorList>
    </citation>
    <scope>NUCLEOTIDE SEQUENCE</scope>
    <source>
        <strain evidence="2">CBS 731.68</strain>
    </source>
</reference>
<dbReference type="Proteomes" id="UP001302602">
    <property type="component" value="Unassembled WGS sequence"/>
</dbReference>
<name>A0AAN6TZH9_9PEZI</name>
<comment type="caution">
    <text evidence="2">The sequence shown here is derived from an EMBL/GenBank/DDBJ whole genome shotgun (WGS) entry which is preliminary data.</text>
</comment>
<keyword evidence="3" id="KW-1185">Reference proteome</keyword>
<sequence>MAEAGWVKVQVVLTIGGRWIWWTKAFAALGLLVGAQAGKNESKSLDGEPDWSSGERSQRVRNLTWKVQYGQGSEHRAAASKQMKKQHKGKGSSQASLSHAHLAHVPTGCKGWMDDGAGAAGINGRGLETSVLGLSPNSPTATPYYPPLADSPADLYSALKNCGVACQKPCTADVSRRTLLNSYCVSDDQAGAVLGFQLPFWLWLPTENADSDWAIPSFVSWISALHPRLVGMACA</sequence>
<dbReference type="RefSeq" id="XP_062647414.1">
    <property type="nucleotide sequence ID" value="XM_062787273.1"/>
</dbReference>
<organism evidence="2 3">
    <name type="scientific">Parathielavia appendiculata</name>
    <dbReference type="NCBI Taxonomy" id="2587402"/>
    <lineage>
        <taxon>Eukaryota</taxon>
        <taxon>Fungi</taxon>
        <taxon>Dikarya</taxon>
        <taxon>Ascomycota</taxon>
        <taxon>Pezizomycotina</taxon>
        <taxon>Sordariomycetes</taxon>
        <taxon>Sordariomycetidae</taxon>
        <taxon>Sordariales</taxon>
        <taxon>Chaetomiaceae</taxon>
        <taxon>Parathielavia</taxon>
    </lineage>
</organism>
<evidence type="ECO:0000313" key="2">
    <source>
        <dbReference type="EMBL" id="KAK4123643.1"/>
    </source>
</evidence>
<accession>A0AAN6TZH9</accession>
<gene>
    <name evidence="2" type="ORF">N657DRAFT_419080</name>
</gene>
<reference evidence="2" key="1">
    <citation type="journal article" date="2023" name="Mol. Phylogenet. Evol.">
        <title>Genome-scale phylogeny and comparative genomics of the fungal order Sordariales.</title>
        <authorList>
            <person name="Hensen N."/>
            <person name="Bonometti L."/>
            <person name="Westerberg I."/>
            <person name="Brannstrom I.O."/>
            <person name="Guillou S."/>
            <person name="Cros-Aarteil S."/>
            <person name="Calhoun S."/>
            <person name="Haridas S."/>
            <person name="Kuo A."/>
            <person name="Mondo S."/>
            <person name="Pangilinan J."/>
            <person name="Riley R."/>
            <person name="LaButti K."/>
            <person name="Andreopoulos B."/>
            <person name="Lipzen A."/>
            <person name="Chen C."/>
            <person name="Yan M."/>
            <person name="Daum C."/>
            <person name="Ng V."/>
            <person name="Clum A."/>
            <person name="Steindorff A."/>
            <person name="Ohm R.A."/>
            <person name="Martin F."/>
            <person name="Silar P."/>
            <person name="Natvig D.O."/>
            <person name="Lalanne C."/>
            <person name="Gautier V."/>
            <person name="Ament-Velasquez S.L."/>
            <person name="Kruys A."/>
            <person name="Hutchinson M.I."/>
            <person name="Powell A.J."/>
            <person name="Barry K."/>
            <person name="Miller A.N."/>
            <person name="Grigoriev I.V."/>
            <person name="Debuchy R."/>
            <person name="Gladieux P."/>
            <person name="Hiltunen Thoren M."/>
            <person name="Johannesson H."/>
        </authorList>
    </citation>
    <scope>NUCLEOTIDE SEQUENCE</scope>
    <source>
        <strain evidence="2">CBS 731.68</strain>
    </source>
</reference>
<evidence type="ECO:0000256" key="1">
    <source>
        <dbReference type="SAM" id="MobiDB-lite"/>
    </source>
</evidence>
<proteinExistence type="predicted"/>
<dbReference type="AlphaFoldDB" id="A0AAN6TZH9"/>
<dbReference type="GeneID" id="87824043"/>
<dbReference type="EMBL" id="MU853228">
    <property type="protein sequence ID" value="KAK4123643.1"/>
    <property type="molecule type" value="Genomic_DNA"/>
</dbReference>
<feature type="region of interest" description="Disordered" evidence="1">
    <location>
        <begin position="74"/>
        <end position="95"/>
    </location>
</feature>
<evidence type="ECO:0000313" key="3">
    <source>
        <dbReference type="Proteomes" id="UP001302602"/>
    </source>
</evidence>